<dbReference type="AlphaFoldDB" id="A0A6G0HFN2"/>
<gene>
    <name evidence="2" type="ORF">D5F01_LYC23893</name>
</gene>
<feature type="region of interest" description="Disordered" evidence="1">
    <location>
        <begin position="100"/>
        <end position="125"/>
    </location>
</feature>
<feature type="compositionally biased region" description="Low complexity" evidence="1">
    <location>
        <begin position="275"/>
        <end position="301"/>
    </location>
</feature>
<protein>
    <submittedName>
        <fullName evidence="2">Uncharacterized protein</fullName>
    </submittedName>
</protein>
<reference evidence="2 3" key="1">
    <citation type="submission" date="2019-07" db="EMBL/GenBank/DDBJ databases">
        <title>Chromosome genome assembly for large yellow croaker.</title>
        <authorList>
            <person name="Xiao S."/>
        </authorList>
    </citation>
    <scope>NUCLEOTIDE SEQUENCE [LARGE SCALE GENOMIC DNA]</scope>
    <source>
        <strain evidence="2">JMULYC20181020</strain>
        <tissue evidence="2">Muscle</tissue>
    </source>
</reference>
<accession>A0A6G0HFN2</accession>
<feature type="compositionally biased region" description="Basic and acidic residues" evidence="1">
    <location>
        <begin position="232"/>
        <end position="243"/>
    </location>
</feature>
<feature type="compositionally biased region" description="Low complexity" evidence="1">
    <location>
        <begin position="70"/>
        <end position="84"/>
    </location>
</feature>
<feature type="region of interest" description="Disordered" evidence="1">
    <location>
        <begin position="34"/>
        <end position="84"/>
    </location>
</feature>
<evidence type="ECO:0000256" key="1">
    <source>
        <dbReference type="SAM" id="MobiDB-lite"/>
    </source>
</evidence>
<dbReference type="Proteomes" id="UP000424527">
    <property type="component" value="Unassembled WGS sequence"/>
</dbReference>
<evidence type="ECO:0000313" key="3">
    <source>
        <dbReference type="Proteomes" id="UP000424527"/>
    </source>
</evidence>
<evidence type="ECO:0000313" key="2">
    <source>
        <dbReference type="EMBL" id="KAE8278048.1"/>
    </source>
</evidence>
<comment type="caution">
    <text evidence="2">The sequence shown here is derived from an EMBL/GenBank/DDBJ whole genome shotgun (WGS) entry which is preliminary data.</text>
</comment>
<keyword evidence="3" id="KW-1185">Reference proteome</keyword>
<feature type="region of interest" description="Disordered" evidence="1">
    <location>
        <begin position="228"/>
        <end position="320"/>
    </location>
</feature>
<organism evidence="2 3">
    <name type="scientific">Larimichthys crocea</name>
    <name type="common">Large yellow croaker</name>
    <name type="synonym">Pseudosciaena crocea</name>
    <dbReference type="NCBI Taxonomy" id="215358"/>
    <lineage>
        <taxon>Eukaryota</taxon>
        <taxon>Metazoa</taxon>
        <taxon>Chordata</taxon>
        <taxon>Craniata</taxon>
        <taxon>Vertebrata</taxon>
        <taxon>Euteleostomi</taxon>
        <taxon>Actinopterygii</taxon>
        <taxon>Neopterygii</taxon>
        <taxon>Teleostei</taxon>
        <taxon>Neoteleostei</taxon>
        <taxon>Acanthomorphata</taxon>
        <taxon>Eupercaria</taxon>
        <taxon>Sciaenidae</taxon>
        <taxon>Larimichthys</taxon>
    </lineage>
</organism>
<feature type="compositionally biased region" description="Gly residues" evidence="1">
    <location>
        <begin position="302"/>
        <end position="320"/>
    </location>
</feature>
<proteinExistence type="predicted"/>
<name>A0A6G0HFN2_LARCR</name>
<sequence length="320" mass="33579">MSTTRPPTNLILGGLAIPLPNMNSQVHLDLHCKGGEKGQLQGNSNAKGNASPESAVGDTVSRGSCSANIPTTTRSTSSTVPAPSSQGWKKVWLFVEEPEPTPVDRPIRPKPTSSTYIQPKPAASTYEPPAVSAAPVLLVLPAQPQAPSIIFHGPSCSQSFVPVAHPPAPTTKPYMPNKSLRPCGACHVHQCGGKRQNLQGSSTIKGKAEIVVKRQKAGQVTGVVEQRVVGQVRDHRQRERELTTEPPPQGTAPEVPRNTAKTGRAEGEPAEGQNSSEQSESTASSSEEAGEPPAGVRRVPGQGPGQVQGQKLGGWNDGVL</sequence>
<feature type="compositionally biased region" description="Polar residues" evidence="1">
    <location>
        <begin position="40"/>
        <end position="52"/>
    </location>
</feature>
<dbReference type="EMBL" id="REGW02000050">
    <property type="protein sequence ID" value="KAE8278048.1"/>
    <property type="molecule type" value="Genomic_DNA"/>
</dbReference>